<dbReference type="RefSeq" id="WP_172147030.1">
    <property type="nucleotide sequence ID" value="NZ_JAAIIJ010000028.1"/>
</dbReference>
<proteinExistence type="predicted"/>
<organism evidence="2 3">
    <name type="scientific">Bifidobacterium panos</name>
    <dbReference type="NCBI Taxonomy" id="2675321"/>
    <lineage>
        <taxon>Bacteria</taxon>
        <taxon>Bacillati</taxon>
        <taxon>Actinomycetota</taxon>
        <taxon>Actinomycetes</taxon>
        <taxon>Bifidobacteriales</taxon>
        <taxon>Bifidobacteriaceae</taxon>
        <taxon>Bifidobacterium</taxon>
    </lineage>
</organism>
<dbReference type="EMBL" id="JAAIIJ010000028">
    <property type="protein sequence ID" value="NMN02787.1"/>
    <property type="molecule type" value="Genomic_DNA"/>
</dbReference>
<comment type="caution">
    <text evidence="2">The sequence shown here is derived from an EMBL/GenBank/DDBJ whole genome shotgun (WGS) entry which is preliminary data.</text>
</comment>
<sequence>MADKNTSKNIDNEPEESVGFPQTWDELKAVDGYADLPDMVQANEFTPSQSILFSVASGRVTARWQKLIDMGAFAGDGKYDEEEAMMLMAEGVEYANSFFETIADDKKTYDEWLKGRTVGDLFGIFLVLVRFYGDQLGKSAASKLH</sequence>
<evidence type="ECO:0000313" key="2">
    <source>
        <dbReference type="EMBL" id="NMN02787.1"/>
    </source>
</evidence>
<evidence type="ECO:0008006" key="4">
    <source>
        <dbReference type="Google" id="ProtNLM"/>
    </source>
</evidence>
<gene>
    <name evidence="2" type="ORF">G1C94_1409</name>
</gene>
<dbReference type="Proteomes" id="UP000553756">
    <property type="component" value="Unassembled WGS sequence"/>
</dbReference>
<protein>
    <recommendedName>
        <fullName evidence="4">Tail assembly chaperone</fullName>
    </recommendedName>
</protein>
<feature type="region of interest" description="Disordered" evidence="1">
    <location>
        <begin position="1"/>
        <end position="20"/>
    </location>
</feature>
<keyword evidence="3" id="KW-1185">Reference proteome</keyword>
<accession>A0ABX1T033</accession>
<name>A0ABX1T033_9BIFI</name>
<evidence type="ECO:0000256" key="1">
    <source>
        <dbReference type="SAM" id="MobiDB-lite"/>
    </source>
</evidence>
<reference evidence="2 3" key="1">
    <citation type="submission" date="2020-02" db="EMBL/GenBank/DDBJ databases">
        <title>Characterization of phylogenetic diversity of novel bifidobacterial species isolated in Czech ZOOs.</title>
        <authorList>
            <person name="Lugli G.A."/>
            <person name="Vera N.B."/>
            <person name="Ventura M."/>
        </authorList>
    </citation>
    <scope>NUCLEOTIDE SEQUENCE [LARGE SCALE GENOMIC DNA]</scope>
    <source>
        <strain evidence="2 3">DSM 109963</strain>
    </source>
</reference>
<evidence type="ECO:0000313" key="3">
    <source>
        <dbReference type="Proteomes" id="UP000553756"/>
    </source>
</evidence>